<dbReference type="AlphaFoldDB" id="A0A1I1XJK0"/>
<proteinExistence type="predicted"/>
<keyword evidence="2" id="KW-1185">Reference proteome</keyword>
<organism evidence="1 2">
    <name type="scientific">Spirosoma endophyticum</name>
    <dbReference type="NCBI Taxonomy" id="662367"/>
    <lineage>
        <taxon>Bacteria</taxon>
        <taxon>Pseudomonadati</taxon>
        <taxon>Bacteroidota</taxon>
        <taxon>Cytophagia</taxon>
        <taxon>Cytophagales</taxon>
        <taxon>Cytophagaceae</taxon>
        <taxon>Spirosoma</taxon>
    </lineage>
</organism>
<protein>
    <submittedName>
        <fullName evidence="1">Uncharacterized protein</fullName>
    </submittedName>
</protein>
<accession>A0A1I1XJK0</accession>
<dbReference type="EMBL" id="FOLQ01000010">
    <property type="protein sequence ID" value="SFE06818.1"/>
    <property type="molecule type" value="Genomic_DNA"/>
</dbReference>
<evidence type="ECO:0000313" key="1">
    <source>
        <dbReference type="EMBL" id="SFE06818.1"/>
    </source>
</evidence>
<name>A0A1I1XJK0_9BACT</name>
<gene>
    <name evidence="1" type="ORF">SAMN05216167_1104</name>
</gene>
<reference evidence="1 2" key="1">
    <citation type="submission" date="2016-10" db="EMBL/GenBank/DDBJ databases">
        <authorList>
            <person name="de Groot N.N."/>
        </authorList>
    </citation>
    <scope>NUCLEOTIDE SEQUENCE [LARGE SCALE GENOMIC DNA]</scope>
    <source>
        <strain evidence="1 2">DSM 26130</strain>
    </source>
</reference>
<sequence length="76" mass="8366">MFADSVRLVQLIVHFDCATCQYRFALSRVYTDNRSDRSITSLASPYTGTRPIRINLGAVILQRTGDGIDAGTVDAD</sequence>
<evidence type="ECO:0000313" key="2">
    <source>
        <dbReference type="Proteomes" id="UP000198598"/>
    </source>
</evidence>
<dbReference type="Proteomes" id="UP000198598">
    <property type="component" value="Unassembled WGS sequence"/>
</dbReference>